<dbReference type="InterPro" id="IPR028082">
    <property type="entry name" value="Peripla_BP_I"/>
</dbReference>
<dbReference type="PANTHER" id="PTHR30146">
    <property type="entry name" value="LACI-RELATED TRANSCRIPTIONAL REPRESSOR"/>
    <property type="match status" value="1"/>
</dbReference>
<dbReference type="SMART" id="SM00354">
    <property type="entry name" value="HTH_LACI"/>
    <property type="match status" value="1"/>
</dbReference>
<accession>A0A0W8I5X1</accession>
<dbReference type="Pfam" id="PF00356">
    <property type="entry name" value="LacI"/>
    <property type="match status" value="1"/>
</dbReference>
<dbReference type="OrthoDB" id="9785139at2"/>
<dbReference type="GO" id="GO:0000976">
    <property type="term" value="F:transcription cis-regulatory region binding"/>
    <property type="evidence" value="ECO:0007669"/>
    <property type="project" value="TreeGrafter"/>
</dbReference>
<dbReference type="PANTHER" id="PTHR30146:SF109">
    <property type="entry name" value="HTH-TYPE TRANSCRIPTIONAL REGULATOR GALS"/>
    <property type="match status" value="1"/>
</dbReference>
<evidence type="ECO:0000259" key="4">
    <source>
        <dbReference type="PROSITE" id="PS50932"/>
    </source>
</evidence>
<keyword evidence="2" id="KW-0238">DNA-binding</keyword>
<dbReference type="InterPro" id="IPR000843">
    <property type="entry name" value="HTH_LacI"/>
</dbReference>
<evidence type="ECO:0000256" key="1">
    <source>
        <dbReference type="ARBA" id="ARBA00023015"/>
    </source>
</evidence>
<sequence length="331" mass="34949">MYDVAAAAGVSHQTVSRVVNGSPQVRPETVDRVRRAMTRLGYRPSGTARNLAVRRTRSLGVVSFMGPLFGPMSMLLSIEAAARRSGYAAQIVSAHGLDAGQVGAVLEEVLRRDVEGVAVIAPTDGQARMVDGLRAQLPVVAVEGRLGEDVPFVASDNEAGGRLVAEHLLECGHRTVAHVSGPTDWGEARQRTAGWADRLIAAGVQPGPVWVGDWSPEAGYRAGLELLEHPRWEEVGAVFAANDSMALGLMAALHRSGVEVPARVSVIGYDNTPESGWLQPALSTVEQQFDAVGAAAVERLVSLLEGGDGAAELLIPPRLVSRSSVSRHGRG</sequence>
<dbReference type="Proteomes" id="UP000054837">
    <property type="component" value="Unassembled WGS sequence"/>
</dbReference>
<dbReference type="Pfam" id="PF13377">
    <property type="entry name" value="Peripla_BP_3"/>
    <property type="match status" value="1"/>
</dbReference>
<feature type="domain" description="HTH lacI-type" evidence="4">
    <location>
        <begin position="1"/>
        <end position="53"/>
    </location>
</feature>
<gene>
    <name evidence="5" type="ORF">AVL62_01355</name>
</gene>
<dbReference type="CDD" id="cd01392">
    <property type="entry name" value="HTH_LacI"/>
    <property type="match status" value="1"/>
</dbReference>
<dbReference type="Gene3D" id="3.40.50.2300">
    <property type="match status" value="2"/>
</dbReference>
<dbReference type="InterPro" id="IPR046335">
    <property type="entry name" value="LacI/GalR-like_sensor"/>
</dbReference>
<keyword evidence="3" id="KW-0804">Transcription</keyword>
<comment type="caution">
    <text evidence="5">The sequence shown here is derived from an EMBL/GenBank/DDBJ whole genome shotgun (WGS) entry which is preliminary data.</text>
</comment>
<dbReference type="InterPro" id="IPR010982">
    <property type="entry name" value="Lambda_DNA-bd_dom_sf"/>
</dbReference>
<dbReference type="EMBL" id="LQBL01000028">
    <property type="protein sequence ID" value="KUG53470.1"/>
    <property type="molecule type" value="Genomic_DNA"/>
</dbReference>
<evidence type="ECO:0000256" key="3">
    <source>
        <dbReference type="ARBA" id="ARBA00023163"/>
    </source>
</evidence>
<name>A0A0W8I5X1_9MICO</name>
<reference evidence="5 6" key="1">
    <citation type="submission" date="2015-12" db="EMBL/GenBank/DDBJ databases">
        <title>Serinicoccus chungangenesis strain CD08_5 genome sequencing and assembly.</title>
        <authorList>
            <person name="Chander A.M."/>
            <person name="Kaur G."/>
            <person name="Nair G.R."/>
            <person name="Dhawan D.K."/>
            <person name="Kochhar R.K."/>
            <person name="Mayilraj S."/>
            <person name="Bhadada S.K."/>
        </authorList>
    </citation>
    <scope>NUCLEOTIDE SEQUENCE [LARGE SCALE GENOMIC DNA]</scope>
    <source>
        <strain evidence="5 6">CD08_5</strain>
    </source>
</reference>
<proteinExistence type="predicted"/>
<dbReference type="SUPFAM" id="SSF53822">
    <property type="entry name" value="Periplasmic binding protein-like I"/>
    <property type="match status" value="1"/>
</dbReference>
<dbReference type="AlphaFoldDB" id="A0A0W8I5X1"/>
<dbReference type="SUPFAM" id="SSF47413">
    <property type="entry name" value="lambda repressor-like DNA-binding domains"/>
    <property type="match status" value="1"/>
</dbReference>
<evidence type="ECO:0000313" key="5">
    <source>
        <dbReference type="EMBL" id="KUG53470.1"/>
    </source>
</evidence>
<keyword evidence="1" id="KW-0805">Transcription regulation</keyword>
<dbReference type="PROSITE" id="PS00356">
    <property type="entry name" value="HTH_LACI_1"/>
    <property type="match status" value="1"/>
</dbReference>
<dbReference type="STRING" id="767452.AVL62_01355"/>
<protein>
    <recommendedName>
        <fullName evidence="4">HTH lacI-type domain-containing protein</fullName>
    </recommendedName>
</protein>
<organism evidence="5 6">
    <name type="scientific">Serinicoccus chungangensis</name>
    <dbReference type="NCBI Taxonomy" id="767452"/>
    <lineage>
        <taxon>Bacteria</taxon>
        <taxon>Bacillati</taxon>
        <taxon>Actinomycetota</taxon>
        <taxon>Actinomycetes</taxon>
        <taxon>Micrococcales</taxon>
        <taxon>Ornithinimicrobiaceae</taxon>
        <taxon>Serinicoccus</taxon>
    </lineage>
</organism>
<dbReference type="PROSITE" id="PS50932">
    <property type="entry name" value="HTH_LACI_2"/>
    <property type="match status" value="1"/>
</dbReference>
<dbReference type="CDD" id="cd01574">
    <property type="entry name" value="PBP1_LacI"/>
    <property type="match status" value="1"/>
</dbReference>
<evidence type="ECO:0000313" key="6">
    <source>
        <dbReference type="Proteomes" id="UP000054837"/>
    </source>
</evidence>
<dbReference type="Gene3D" id="1.10.260.40">
    <property type="entry name" value="lambda repressor-like DNA-binding domains"/>
    <property type="match status" value="1"/>
</dbReference>
<dbReference type="GO" id="GO:0003700">
    <property type="term" value="F:DNA-binding transcription factor activity"/>
    <property type="evidence" value="ECO:0007669"/>
    <property type="project" value="TreeGrafter"/>
</dbReference>
<keyword evidence="6" id="KW-1185">Reference proteome</keyword>
<evidence type="ECO:0000256" key="2">
    <source>
        <dbReference type="ARBA" id="ARBA00023125"/>
    </source>
</evidence>